<comment type="caution">
    <text evidence="1">The sequence shown here is derived from an EMBL/GenBank/DDBJ whole genome shotgun (WGS) entry which is preliminary data.</text>
</comment>
<sequence>MSISFPNQSRSFDDRNRCVRFTGYDGMFEVKFYVATEILQCDKPPRDATEGDYLACFDALRPKILKAATSAYAKSRSNAITLDQANFR</sequence>
<proteinExistence type="predicted"/>
<dbReference type="InterPro" id="IPR009962">
    <property type="entry name" value="DUF1488"/>
</dbReference>
<gene>
    <name evidence="1" type="ORF">RRU01S_30_00500</name>
</gene>
<evidence type="ECO:0008006" key="3">
    <source>
        <dbReference type="Google" id="ProtNLM"/>
    </source>
</evidence>
<reference evidence="1 2" key="1">
    <citation type="submission" date="2014-08" db="EMBL/GenBank/DDBJ databases">
        <title>Whole genome shotgun sequence of Rhizobium rubi NBRC 13261.</title>
        <authorList>
            <person name="Katano-Makiyama Y."/>
            <person name="Hosoyama A."/>
            <person name="Hashimoto M."/>
            <person name="Hosoyama Y."/>
            <person name="Noguchi M."/>
            <person name="Tsuchikane K."/>
            <person name="Uohara A."/>
            <person name="Ohji S."/>
            <person name="Ichikawa N."/>
            <person name="Kimura A."/>
            <person name="Yamazoe A."/>
            <person name="Fujita N."/>
        </authorList>
    </citation>
    <scope>NUCLEOTIDE SEQUENCE [LARGE SCALE GENOMIC DNA]</scope>
    <source>
        <strain evidence="1 2">NBRC 13261</strain>
    </source>
</reference>
<dbReference type="AlphaFoldDB" id="A0A081D2A6"/>
<dbReference type="Pfam" id="PF07369">
    <property type="entry name" value="DUF1488"/>
    <property type="match status" value="1"/>
</dbReference>
<dbReference type="RefSeq" id="WP_045232479.1">
    <property type="nucleotide sequence ID" value="NZ_BBJU01000030.1"/>
</dbReference>
<protein>
    <recommendedName>
        <fullName evidence="3">DUF1488 domain-containing protein</fullName>
    </recommendedName>
</protein>
<dbReference type="EMBL" id="BBJU01000030">
    <property type="protein sequence ID" value="GAK73052.1"/>
    <property type="molecule type" value="Genomic_DNA"/>
</dbReference>
<evidence type="ECO:0000313" key="1">
    <source>
        <dbReference type="EMBL" id="GAK73052.1"/>
    </source>
</evidence>
<evidence type="ECO:0000313" key="2">
    <source>
        <dbReference type="Proteomes" id="UP000028701"/>
    </source>
</evidence>
<dbReference type="SUPFAM" id="SSF160272">
    <property type="entry name" value="Shew3726-like"/>
    <property type="match status" value="1"/>
</dbReference>
<dbReference type="Proteomes" id="UP000028701">
    <property type="component" value="Unassembled WGS sequence"/>
</dbReference>
<name>A0A081D2A6_9HYPH</name>
<dbReference type="OrthoDB" id="7360668at2"/>
<organism evidence="1 2">
    <name type="scientific">Agrobacterium rubi TR3 = NBRC 13261</name>
    <dbReference type="NCBI Taxonomy" id="1368415"/>
    <lineage>
        <taxon>Bacteria</taxon>
        <taxon>Pseudomonadati</taxon>
        <taxon>Pseudomonadota</taxon>
        <taxon>Alphaproteobacteria</taxon>
        <taxon>Hyphomicrobiales</taxon>
        <taxon>Rhizobiaceae</taxon>
        <taxon>Rhizobium/Agrobacterium group</taxon>
        <taxon>Agrobacterium</taxon>
    </lineage>
</organism>
<dbReference type="eggNOG" id="ENOG50345HM">
    <property type="taxonomic scope" value="Bacteria"/>
</dbReference>
<accession>A0A081D2A6</accession>
<dbReference type="InterPro" id="IPR036692">
    <property type="entry name" value="Shew3726-like_sf"/>
</dbReference>